<evidence type="ECO:0000313" key="3">
    <source>
        <dbReference type="Proteomes" id="UP001164746"/>
    </source>
</evidence>
<organism evidence="2 3">
    <name type="scientific">Mya arenaria</name>
    <name type="common">Soft-shell clam</name>
    <dbReference type="NCBI Taxonomy" id="6604"/>
    <lineage>
        <taxon>Eukaryota</taxon>
        <taxon>Metazoa</taxon>
        <taxon>Spiralia</taxon>
        <taxon>Lophotrochozoa</taxon>
        <taxon>Mollusca</taxon>
        <taxon>Bivalvia</taxon>
        <taxon>Autobranchia</taxon>
        <taxon>Heteroconchia</taxon>
        <taxon>Euheterodonta</taxon>
        <taxon>Imparidentia</taxon>
        <taxon>Neoheterodontei</taxon>
        <taxon>Myida</taxon>
        <taxon>Myoidea</taxon>
        <taxon>Myidae</taxon>
        <taxon>Mya</taxon>
    </lineage>
</organism>
<accession>A0ABY7DB12</accession>
<dbReference type="Proteomes" id="UP001164746">
    <property type="component" value="Chromosome 1"/>
</dbReference>
<protein>
    <recommendedName>
        <fullName evidence="1">BTB domain-containing protein</fullName>
    </recommendedName>
</protein>
<dbReference type="InterPro" id="IPR011333">
    <property type="entry name" value="SKP1/BTB/POZ_sf"/>
</dbReference>
<dbReference type="EMBL" id="CP111012">
    <property type="protein sequence ID" value="WAQ94852.1"/>
    <property type="molecule type" value="Genomic_DNA"/>
</dbReference>
<name>A0ABY7DB12_MYAAR</name>
<dbReference type="Pfam" id="PF00651">
    <property type="entry name" value="BTB"/>
    <property type="match status" value="1"/>
</dbReference>
<feature type="domain" description="BTB" evidence="1">
    <location>
        <begin position="5"/>
        <end position="36"/>
    </location>
</feature>
<evidence type="ECO:0000313" key="2">
    <source>
        <dbReference type="EMBL" id="WAQ94852.1"/>
    </source>
</evidence>
<gene>
    <name evidence="2" type="ORF">MAR_007323</name>
</gene>
<dbReference type="SUPFAM" id="SSF54695">
    <property type="entry name" value="POZ domain"/>
    <property type="match status" value="1"/>
</dbReference>
<evidence type="ECO:0000259" key="1">
    <source>
        <dbReference type="PROSITE" id="PS50097"/>
    </source>
</evidence>
<dbReference type="Gene3D" id="3.30.710.10">
    <property type="entry name" value="Potassium Channel Kv1.1, Chain A"/>
    <property type="match status" value="1"/>
</dbReference>
<reference evidence="2" key="1">
    <citation type="submission" date="2022-11" db="EMBL/GenBank/DDBJ databases">
        <title>Centuries of genome instability and evolution in soft-shell clam transmissible cancer (bioRxiv).</title>
        <authorList>
            <person name="Hart S.F.M."/>
            <person name="Yonemitsu M.A."/>
            <person name="Giersch R.M."/>
            <person name="Beal B.F."/>
            <person name="Arriagada G."/>
            <person name="Davis B.W."/>
            <person name="Ostrander E.A."/>
            <person name="Goff S.P."/>
            <person name="Metzger M.J."/>
        </authorList>
    </citation>
    <scope>NUCLEOTIDE SEQUENCE</scope>
    <source>
        <strain evidence="2">MELC-2E11</strain>
        <tissue evidence="2">Siphon/mantle</tissue>
    </source>
</reference>
<sequence length="135" mass="15175">MPDMCDVTFVVGERQVPFHAVRAILATRSRIFYDLILKHISMNDAEGKVNCKKIKKSKDKSKFGIARQCSDRLVIPVKSTTPSRFVPWSSSSTVVLSVSQKKPYQIYAVLDKRHESGHKQTSRISGTAAAMIKTY</sequence>
<keyword evidence="3" id="KW-1185">Reference proteome</keyword>
<dbReference type="InterPro" id="IPR000210">
    <property type="entry name" value="BTB/POZ_dom"/>
</dbReference>
<dbReference type="PROSITE" id="PS50097">
    <property type="entry name" value="BTB"/>
    <property type="match status" value="1"/>
</dbReference>
<proteinExistence type="predicted"/>